<comment type="caution">
    <text evidence="10">The sequence shown here is derived from an EMBL/GenBank/DDBJ whole genome shotgun (WGS) entry which is preliminary data.</text>
</comment>
<evidence type="ECO:0000256" key="6">
    <source>
        <dbReference type="ARBA" id="ARBA00022603"/>
    </source>
</evidence>
<dbReference type="AlphaFoldDB" id="A0A2N4U9X6"/>
<dbReference type="InterPro" id="IPR029063">
    <property type="entry name" value="SAM-dependent_MTases_sf"/>
</dbReference>
<dbReference type="InterPro" id="IPR022474">
    <property type="entry name" value="Thiopur_S-MeTfrase_Se/Te_detox"/>
</dbReference>
<protein>
    <recommendedName>
        <fullName evidence="4 9">Thiopurine S-methyltransferase</fullName>
        <ecNumber evidence="4 9">2.1.1.67</ecNumber>
    </recommendedName>
    <alternativeName>
        <fullName evidence="9">Thiopurine methyltransferase</fullName>
    </alternativeName>
</protein>
<evidence type="ECO:0000256" key="7">
    <source>
        <dbReference type="ARBA" id="ARBA00022679"/>
    </source>
</evidence>
<dbReference type="InterPro" id="IPR025835">
    <property type="entry name" value="Thiopurine_S-MeTrfase"/>
</dbReference>
<evidence type="ECO:0000256" key="3">
    <source>
        <dbReference type="ARBA" id="ARBA00008145"/>
    </source>
</evidence>
<proteinExistence type="inferred from homology"/>
<keyword evidence="11" id="KW-1185">Reference proteome</keyword>
<dbReference type="PANTHER" id="PTHR10259:SF11">
    <property type="entry name" value="THIOPURINE S-METHYLTRANSFERASE"/>
    <property type="match status" value="1"/>
</dbReference>
<keyword evidence="8 9" id="KW-0949">S-adenosyl-L-methionine</keyword>
<feature type="binding site" evidence="9">
    <location>
        <position position="45"/>
    </location>
    <ligand>
        <name>S-adenosyl-L-methionine</name>
        <dbReference type="ChEBI" id="CHEBI:59789"/>
    </ligand>
</feature>
<evidence type="ECO:0000256" key="4">
    <source>
        <dbReference type="ARBA" id="ARBA00011905"/>
    </source>
</evidence>
<comment type="similarity">
    <text evidence="3 9">Belongs to the class I-like SAM-binding methyltransferase superfamily. TPMT family.</text>
</comment>
<accession>A0A2N4U9X6</accession>
<feature type="binding site" evidence="9">
    <location>
        <position position="123"/>
    </location>
    <ligand>
        <name>S-adenosyl-L-methionine</name>
        <dbReference type="ChEBI" id="CHEBI:59789"/>
    </ligand>
</feature>
<dbReference type="PROSITE" id="PS51585">
    <property type="entry name" value="SAM_MT_TPMT"/>
    <property type="match status" value="1"/>
</dbReference>
<evidence type="ECO:0000256" key="2">
    <source>
        <dbReference type="ARBA" id="ARBA00004496"/>
    </source>
</evidence>
<keyword evidence="5 9" id="KW-0963">Cytoplasm</keyword>
<dbReference type="PIRSF" id="PIRSF023956">
    <property type="entry name" value="Thiopurine_S-methyltransferase"/>
    <property type="match status" value="1"/>
</dbReference>
<evidence type="ECO:0000256" key="1">
    <source>
        <dbReference type="ARBA" id="ARBA00000903"/>
    </source>
</evidence>
<evidence type="ECO:0000256" key="9">
    <source>
        <dbReference type="HAMAP-Rule" id="MF_00812"/>
    </source>
</evidence>
<gene>
    <name evidence="9" type="primary">tpm</name>
    <name evidence="10" type="ORF">CR159_02050</name>
</gene>
<dbReference type="EMBL" id="PDNW01000001">
    <property type="protein sequence ID" value="PLC51825.1"/>
    <property type="molecule type" value="Genomic_DNA"/>
</dbReference>
<dbReference type="FunFam" id="3.40.50.150:FF:000101">
    <property type="entry name" value="Thiopurine S-methyltransferase"/>
    <property type="match status" value="1"/>
</dbReference>
<dbReference type="SUPFAM" id="SSF53335">
    <property type="entry name" value="S-adenosyl-L-methionine-dependent methyltransferases"/>
    <property type="match status" value="1"/>
</dbReference>
<comment type="subcellular location">
    <subcellularLocation>
        <location evidence="2 9">Cytoplasm</location>
    </subcellularLocation>
</comment>
<sequence>MQADFWLERWRDGQTHFHLSKITPLLQKYWPTLGVEAGSRVLVPLCGKSLDMLWLADQGYKVLGAELSPLAVEQFFSENDLQPSSHMSPLGKHFIAGNIEIICGDIFALDAATLSTCSGVYDRAALIALPADMRHRYVHHVYAQLPHHYRGILITLDYPQHQMDGPPFSVNETEVQGLFAGHSKALVLDRRAILDKEPKFAERGLTELDTIVFGLGGGHTG</sequence>
<dbReference type="EC" id="2.1.1.67" evidence="4 9"/>
<keyword evidence="6 9" id="KW-0489">Methyltransferase</keyword>
<dbReference type="Gene3D" id="3.40.50.150">
    <property type="entry name" value="Vaccinia Virus protein VP39"/>
    <property type="match status" value="1"/>
</dbReference>
<feature type="binding site" evidence="9">
    <location>
        <position position="66"/>
    </location>
    <ligand>
        <name>S-adenosyl-L-methionine</name>
        <dbReference type="ChEBI" id="CHEBI:59789"/>
    </ligand>
</feature>
<dbReference type="GO" id="GO:0010038">
    <property type="term" value="P:response to metal ion"/>
    <property type="evidence" value="ECO:0007669"/>
    <property type="project" value="InterPro"/>
</dbReference>
<dbReference type="RefSeq" id="WP_102072312.1">
    <property type="nucleotide sequence ID" value="NZ_PDNW01000001.1"/>
</dbReference>
<dbReference type="GO" id="GO:0005737">
    <property type="term" value="C:cytoplasm"/>
    <property type="evidence" value="ECO:0007669"/>
    <property type="project" value="UniProtKB-SubCell"/>
</dbReference>
<dbReference type="PANTHER" id="PTHR10259">
    <property type="entry name" value="THIOPURINE S-METHYLTRANSFERASE"/>
    <property type="match status" value="1"/>
</dbReference>
<dbReference type="OrthoDB" id="9778208at2"/>
<keyword evidence="7 9" id="KW-0808">Transferase</keyword>
<dbReference type="InterPro" id="IPR008854">
    <property type="entry name" value="TPMT"/>
</dbReference>
<comment type="catalytic activity">
    <reaction evidence="1 9">
        <text>S-adenosyl-L-methionine + a thiopurine = S-adenosyl-L-homocysteine + a thiopurine S-methylether.</text>
        <dbReference type="EC" id="2.1.1.67"/>
    </reaction>
</comment>
<feature type="binding site" evidence="9">
    <location>
        <position position="10"/>
    </location>
    <ligand>
        <name>S-adenosyl-L-methionine</name>
        <dbReference type="ChEBI" id="CHEBI:59789"/>
    </ligand>
</feature>
<evidence type="ECO:0000313" key="11">
    <source>
        <dbReference type="Proteomes" id="UP000234190"/>
    </source>
</evidence>
<dbReference type="Pfam" id="PF05724">
    <property type="entry name" value="TPMT"/>
    <property type="match status" value="1"/>
</dbReference>
<evidence type="ECO:0000256" key="8">
    <source>
        <dbReference type="ARBA" id="ARBA00022691"/>
    </source>
</evidence>
<dbReference type="NCBIfam" id="TIGR03840">
    <property type="entry name" value="TMPT_Se_Te"/>
    <property type="match status" value="1"/>
</dbReference>
<dbReference type="GO" id="GO:0032259">
    <property type="term" value="P:methylation"/>
    <property type="evidence" value="ECO:0007669"/>
    <property type="project" value="UniProtKB-KW"/>
</dbReference>
<dbReference type="HAMAP" id="MF_00812">
    <property type="entry name" value="Thiopur_methtran"/>
    <property type="match status" value="1"/>
</dbReference>
<dbReference type="GO" id="GO:0008119">
    <property type="term" value="F:thiopurine S-methyltransferase activity"/>
    <property type="evidence" value="ECO:0007669"/>
    <property type="project" value="UniProtKB-UniRule"/>
</dbReference>
<dbReference type="Proteomes" id="UP000234190">
    <property type="component" value="Unassembled WGS sequence"/>
</dbReference>
<evidence type="ECO:0000313" key="10">
    <source>
        <dbReference type="EMBL" id="PLC51825.1"/>
    </source>
</evidence>
<organism evidence="10 11">
    <name type="scientific">Pollutimonas subterranea</name>
    <dbReference type="NCBI Taxonomy" id="2045210"/>
    <lineage>
        <taxon>Bacteria</taxon>
        <taxon>Pseudomonadati</taxon>
        <taxon>Pseudomonadota</taxon>
        <taxon>Betaproteobacteria</taxon>
        <taxon>Burkholderiales</taxon>
        <taxon>Alcaligenaceae</taxon>
        <taxon>Pollutimonas</taxon>
    </lineage>
</organism>
<reference evidence="10 11" key="1">
    <citation type="submission" date="2017-10" db="EMBL/GenBank/DDBJ databases">
        <title>Two draft genome sequences of Pusillimonas sp. strains isolated from a nitrate- and radionuclide-contaminated groundwater in Russia.</title>
        <authorList>
            <person name="Grouzdev D.S."/>
            <person name="Tourova T.P."/>
            <person name="Goeva M.A."/>
            <person name="Babich T.L."/>
            <person name="Sokolova D.S."/>
            <person name="Abdullin R."/>
            <person name="Poltaraus A.B."/>
            <person name="Toshchakov S.V."/>
            <person name="Nazina T.N."/>
        </authorList>
    </citation>
    <scope>NUCLEOTIDE SEQUENCE [LARGE SCALE GENOMIC DNA]</scope>
    <source>
        <strain evidence="10 11">JR1/69-3-13</strain>
    </source>
</reference>
<evidence type="ECO:0000256" key="5">
    <source>
        <dbReference type="ARBA" id="ARBA00022490"/>
    </source>
</evidence>
<name>A0A2N4U9X6_9BURK</name>
<dbReference type="NCBIfam" id="NF009732">
    <property type="entry name" value="PRK13255.1"/>
    <property type="match status" value="1"/>
</dbReference>